<dbReference type="InterPro" id="IPR000906">
    <property type="entry name" value="ZU5_dom"/>
</dbReference>
<feature type="compositionally biased region" description="Low complexity" evidence="2">
    <location>
        <begin position="1732"/>
        <end position="1747"/>
    </location>
</feature>
<feature type="domain" description="PDZ" evidence="4">
    <location>
        <begin position="563"/>
        <end position="636"/>
    </location>
</feature>
<dbReference type="PROSITE" id="PS50052">
    <property type="entry name" value="GUANYLATE_KINASE_2"/>
    <property type="match status" value="1"/>
</dbReference>
<dbReference type="GO" id="GO:0098609">
    <property type="term" value="P:cell-cell adhesion"/>
    <property type="evidence" value="ECO:0007669"/>
    <property type="project" value="TreeGrafter"/>
</dbReference>
<dbReference type="CDD" id="cd06727">
    <property type="entry name" value="PDZ1_ZO1-like"/>
    <property type="match status" value="1"/>
</dbReference>
<feature type="compositionally biased region" description="Polar residues" evidence="2">
    <location>
        <begin position="1907"/>
        <end position="1918"/>
    </location>
</feature>
<dbReference type="InterPro" id="IPR027417">
    <property type="entry name" value="P-loop_NTPase"/>
</dbReference>
<feature type="region of interest" description="Disordered" evidence="2">
    <location>
        <begin position="1075"/>
        <end position="1112"/>
    </location>
</feature>
<dbReference type="Pfam" id="PF00791">
    <property type="entry name" value="ZU5"/>
    <property type="match status" value="1"/>
</dbReference>
<proteinExistence type="predicted"/>
<dbReference type="Pfam" id="PF00595">
    <property type="entry name" value="PDZ"/>
    <property type="match status" value="2"/>
</dbReference>
<dbReference type="GO" id="GO:0045216">
    <property type="term" value="P:cell-cell junction organization"/>
    <property type="evidence" value="ECO:0007669"/>
    <property type="project" value="TreeGrafter"/>
</dbReference>
<sequence length="2063" mass="227475">MLIKMEFQAIECEEISSDSSNEGAIMKRSPAIGTYFPFNGGSPQLGYFVPFKLPPSVDFLTPGPQTLKRNKRDTLESHRSTSYCGSTSPTLASGSRRSSMTNSTQPIVAPVENSETSQDINTIEKVDEVETKGILRSLSLRDKKKLISPGARKKEKRHTVVALHQDGCATFSENQTARKRKEKHRLRPYHSMNETIEVLADPVVEDDPTGERSSWEYHTVTVTRVPGYGFGIAVSGGRDNPHFANGDPSIAVSDVLKGGPAEERLQVNDRIISVNGVSLENVEYATAVQVLRDSGNTVTLVVKRRVANLNLLGSPSNHQHSLSLSSTGLTGPNSSSQQTIKVSLSKNSKKEEFGITLGCRLFIKEISSKARDQLAANGYHLQEGDTVTRLHNTNCNDSMSLKEAKKIIDGCKERLNIVVLRDVANNAATSSGMQSPAYSHTAQISNCSNIDEAFLPGGASYSAQNLYVQPPTRPALAALADDKSNLTPRGRSRGPLMDVSLSQLDRPSTPPSHSRSRSGVEEPVRPPPPRADDFYSSRRQLYEDDPLQRAKPSGEPRFISFQKEGSVGIRLTGGNEAGIFVTAVQPGSPASLQGLTPGDKILKVNDMDMHGVTREEAVLFLLSLQDRIDLIVQHCREEYDTVVANQRGDSFHIKTHFHCDTPSKGEMSFRAGDVFRVIDTLHNGVVGSWQVLRIGRGHQEMQRGVIPNKSRAEELATAQFNASKKEMNAAESRGSFFKRRRSTHRRSKSLSRENWEDVVFSDSISKFPAYERVVLRHPGFVRPVCLFGPVADIARERMIKDFPDKFTAPLQNDSNKGGGSTKCGIVRLSNIRDIMDRGKHALLDITPNAVDRLNYAQFYPIVIFLKADSKHTIKQLRRGLPKSAHKSSKKLLEQCQKLEKVWAHAFSTTIPLNDAETWYRKLRDVIDQQQSGAVWMSESKPVESLSDDFLFPMTTSRLSYASSPESDLELSPGPSTSLSLGNLPHLVKSSSDPSIATNQDNLDRDREMNLGDGMPPPYTNHYDHASPTARRPTMESKYPYPSQNMAQTGLDNNLTYATASRLPPPVQGQIYGAAPDLPPRVDRASKPPGNVASPERTAKNSSIHSISTLSRSAQERLFATPKNDGDPGDEYATRNQLLNAVDKRLNGGSSQQASLERQTVPHGGKINNGSYDSVSSYDSYNTAQMAAQNIRLGPNAPDDLKSVPNANGRTPSTPGTEYQRNSAHEFSRSTVHELSRSLSSGANDLNRQSSPARGGFHGGDRNIPSGHDAMRGERGPIGGVSLPQRPTNLPLDGSPRKLPFETKTDYGKYSRNNSATQADYSKTTKTGPMGGQPPPPGVPFKPVPPPKPKNYRPPIQGGGSGGNQWENGDSMMHRSPNGYGFYPTPSHFHGQNPPTSPMNSGPPPINYGAQYPGSSGHFNTPQSPFGPREGMGSNGFGGNHLYNGQYMHRSPGFGNLPHQPPERNTLDLAGSREQRGSAFELYRKPQISTASHHHNLRELMDNAWHPPSTVDSFVNALNEQHLYQQQRVYMATNTPPPLPPPVKPKKKLLTTIKNAFLRTTRPLRRQVSSVADSEKKSSRSVRRQHSMMEPRMYQRPPMEWNPYSVGAYQELQYEALYERAKEYHPDPLYANRALIDFEQRMPPRGILRRHSFADRPASAIPFRRNRSLMMRKEAQENDDEGIYQSRGGSYMLEPNRGYPTRRDLHRDHLYQSKKEMQERIQQGRIEIERATSEPPSDSSSSAAGSHMGSRDLRGNNFRTRSQLRDHIYQSRREAMESMAEPIYVSRKEERCQMIPEGIDEQHGTHQTTVSFAHREEAEGGESLSNEDASHSTGGSTVVAAFDLNNDTVMAMSPRPAPRTSHLSSIIKRTASEAKNPPAQYTSRTSIETQYTSQVSLPSLPSTIGPPNASSTPYDSTGSLGVAGTKARQPQTTRGIFDTNGGTLVDPVWNVSLEIPKGAIPQGKQQEIYFTVTDPRMSECVGGPPLDMENGETMLSPLVMCGPQGLEFLVPVTLNIPHCAGRTASLGLALKATDSEKHLNTNWDNIDLPTTTAAHTVSVKVDHF</sequence>
<protein>
    <submittedName>
        <fullName evidence="6">Putative tight junction</fullName>
    </submittedName>
</protein>
<dbReference type="Pfam" id="PF00625">
    <property type="entry name" value="Guanylate_kin"/>
    <property type="match status" value="1"/>
</dbReference>
<reference evidence="8" key="1">
    <citation type="submission" date="2012-05" db="EMBL/GenBank/DDBJ databases">
        <title>Whole Genome Assembly of Lutzomyia longipalpis.</title>
        <authorList>
            <person name="Richards S."/>
            <person name="Qu C."/>
            <person name="Dillon R."/>
            <person name="Worley K."/>
            <person name="Scherer S."/>
            <person name="Batterton M."/>
            <person name="Taylor A."/>
            <person name="Hawes A."/>
            <person name="Hernandez B."/>
            <person name="Kovar C."/>
            <person name="Mandapat C."/>
            <person name="Pham C."/>
            <person name="Qu C."/>
            <person name="Jing C."/>
            <person name="Bess C."/>
            <person name="Bandaranaike D."/>
            <person name="Ngo D."/>
            <person name="Ongeri F."/>
            <person name="Arias F."/>
            <person name="Lara F."/>
            <person name="Weissenberger G."/>
            <person name="Kamau G."/>
            <person name="Han H."/>
            <person name="Shen H."/>
            <person name="Dinh H."/>
            <person name="Khalil I."/>
            <person name="Jones J."/>
            <person name="Shafer J."/>
            <person name="Jayaseelan J."/>
            <person name="Quiroz J."/>
            <person name="Blankenburg K."/>
            <person name="Nguyen L."/>
            <person name="Jackson L."/>
            <person name="Francisco L."/>
            <person name="Tang L.-Y."/>
            <person name="Pu L.-L."/>
            <person name="Perales L."/>
            <person name="Lorensuhewa L."/>
            <person name="Munidasa M."/>
            <person name="Coyle M."/>
            <person name="Taylor M."/>
            <person name="Puazo M."/>
            <person name="Firestine M."/>
            <person name="Scheel M."/>
            <person name="Javaid M."/>
            <person name="Wang M."/>
            <person name="Li M."/>
            <person name="Tabassum N."/>
            <person name="Saada N."/>
            <person name="Osuji N."/>
            <person name="Aqrawi P."/>
            <person name="Fu Q."/>
            <person name="Thornton R."/>
            <person name="Raj R."/>
            <person name="Goodspeed R."/>
            <person name="Mata R."/>
            <person name="Najjar R."/>
            <person name="Gubbala S."/>
            <person name="Lee S."/>
            <person name="Denson S."/>
            <person name="Patil S."/>
            <person name="Macmil S."/>
            <person name="Qi S."/>
            <person name="Matskevitch T."/>
            <person name="Palculict T."/>
            <person name="Mathew T."/>
            <person name="Vee V."/>
            <person name="Velamala V."/>
            <person name="Korchina V."/>
            <person name="Cai W."/>
            <person name="Liu W."/>
            <person name="Dai W."/>
            <person name="Zou X."/>
            <person name="Zhu Y."/>
            <person name="Zhang Y."/>
            <person name="Wu Y.-Q."/>
            <person name="Xin Y."/>
            <person name="Nazarath L."/>
            <person name="Kovar C."/>
            <person name="Han Y."/>
            <person name="Muzny D."/>
            <person name="Gibbs R."/>
        </authorList>
    </citation>
    <scope>NUCLEOTIDE SEQUENCE [LARGE SCALE GENOMIC DNA]</scope>
    <source>
        <strain evidence="8">Jacobina</strain>
    </source>
</reference>
<organism evidence="7 8">
    <name type="scientific">Lutzomyia longipalpis</name>
    <name type="common">Sand fly</name>
    <dbReference type="NCBI Taxonomy" id="7200"/>
    <lineage>
        <taxon>Eukaryota</taxon>
        <taxon>Metazoa</taxon>
        <taxon>Ecdysozoa</taxon>
        <taxon>Arthropoda</taxon>
        <taxon>Hexapoda</taxon>
        <taxon>Insecta</taxon>
        <taxon>Pterygota</taxon>
        <taxon>Neoptera</taxon>
        <taxon>Endopterygota</taxon>
        <taxon>Diptera</taxon>
        <taxon>Nematocera</taxon>
        <taxon>Psychodoidea</taxon>
        <taxon>Psychodidae</taxon>
        <taxon>Lutzomyia</taxon>
        <taxon>Lutzomyia</taxon>
    </lineage>
</organism>
<dbReference type="InterPro" id="IPR008145">
    <property type="entry name" value="GK/Ca_channel_bsu"/>
</dbReference>
<dbReference type="SUPFAM" id="SSF50044">
    <property type="entry name" value="SH3-domain"/>
    <property type="match status" value="1"/>
</dbReference>
<dbReference type="InterPro" id="IPR036034">
    <property type="entry name" value="PDZ_sf"/>
</dbReference>
<dbReference type="SUPFAM" id="SSF50156">
    <property type="entry name" value="PDZ domain-like"/>
    <property type="match status" value="3"/>
</dbReference>
<dbReference type="InterPro" id="IPR001452">
    <property type="entry name" value="SH3_domain"/>
</dbReference>
<keyword evidence="8" id="KW-1185">Reference proteome</keyword>
<feature type="compositionally biased region" description="Polar residues" evidence="2">
    <location>
        <begin position="988"/>
        <end position="1000"/>
    </location>
</feature>
<feature type="region of interest" description="Disordered" evidence="2">
    <location>
        <begin position="962"/>
        <end position="1035"/>
    </location>
</feature>
<feature type="compositionally biased region" description="Basic and acidic residues" evidence="2">
    <location>
        <begin position="1222"/>
        <end position="1235"/>
    </location>
</feature>
<evidence type="ECO:0000313" key="8">
    <source>
        <dbReference type="Proteomes" id="UP000092461"/>
    </source>
</evidence>
<feature type="compositionally biased region" description="Polar residues" evidence="2">
    <location>
        <begin position="1236"/>
        <end position="1251"/>
    </location>
</feature>
<dbReference type="FunFam" id="2.30.42.10:FF:000029">
    <property type="entry name" value="tight junction protein ZO-1 isoform X1"/>
    <property type="match status" value="1"/>
</dbReference>
<dbReference type="CDD" id="cd06729">
    <property type="entry name" value="PDZ3_ZO1-like_domain"/>
    <property type="match status" value="1"/>
</dbReference>
<evidence type="ECO:0000256" key="2">
    <source>
        <dbReference type="SAM" id="MobiDB-lite"/>
    </source>
</evidence>
<dbReference type="PROSITE" id="PS51145">
    <property type="entry name" value="ZU5"/>
    <property type="match status" value="1"/>
</dbReference>
<dbReference type="FunFam" id="2.30.42.10:FF:000138">
    <property type="entry name" value="Uncharacterized protein, isoform C"/>
    <property type="match status" value="1"/>
</dbReference>
<feature type="region of interest" description="Disordered" evidence="2">
    <location>
        <begin position="1564"/>
        <end position="1588"/>
    </location>
</feature>
<dbReference type="InterPro" id="IPR001478">
    <property type="entry name" value="PDZ"/>
</dbReference>
<dbReference type="Proteomes" id="UP000092461">
    <property type="component" value="Unassembled WGS sequence"/>
</dbReference>
<evidence type="ECO:0000259" key="5">
    <source>
        <dbReference type="PROSITE" id="PS51145"/>
    </source>
</evidence>
<name>A0A1B0CKN4_LUTLO</name>
<accession>A0A1B0CKN4</accession>
<dbReference type="Gene3D" id="2.60.220.30">
    <property type="match status" value="1"/>
</dbReference>
<feature type="compositionally biased region" description="Low complexity" evidence="2">
    <location>
        <begin position="1101"/>
        <end position="1112"/>
    </location>
</feature>
<dbReference type="GO" id="GO:0150105">
    <property type="term" value="P:protein localization to cell-cell junction"/>
    <property type="evidence" value="ECO:0007669"/>
    <property type="project" value="TreeGrafter"/>
</dbReference>
<dbReference type="InterPro" id="IPR008144">
    <property type="entry name" value="Guanylate_kin-like_dom"/>
</dbReference>
<feature type="compositionally biased region" description="Low complexity" evidence="2">
    <location>
        <begin position="321"/>
        <end position="336"/>
    </location>
</feature>
<feature type="compositionally biased region" description="Polar residues" evidence="2">
    <location>
        <begin position="1310"/>
        <end position="1324"/>
    </location>
</feature>
<dbReference type="VEuPathDB" id="VectorBase:LLOJ005171"/>
<feature type="compositionally biased region" description="Basic and acidic residues" evidence="2">
    <location>
        <begin position="1294"/>
        <end position="1308"/>
    </location>
</feature>
<dbReference type="PROSITE" id="PS50106">
    <property type="entry name" value="PDZ"/>
    <property type="match status" value="3"/>
</dbReference>
<dbReference type="EMBL" id="AJWK01016484">
    <property type="status" value="NOT_ANNOTATED_CDS"/>
    <property type="molecule type" value="Genomic_DNA"/>
</dbReference>
<feature type="compositionally biased region" description="Pro residues" evidence="2">
    <location>
        <begin position="1394"/>
        <end position="1405"/>
    </location>
</feature>
<dbReference type="GO" id="GO:0050839">
    <property type="term" value="F:cell adhesion molecule binding"/>
    <property type="evidence" value="ECO:0007669"/>
    <property type="project" value="TreeGrafter"/>
</dbReference>
<dbReference type="GO" id="GO:0005923">
    <property type="term" value="C:bicellular tight junction"/>
    <property type="evidence" value="ECO:0007669"/>
    <property type="project" value="TreeGrafter"/>
</dbReference>
<dbReference type="SUPFAM" id="SSF52540">
    <property type="entry name" value="P-loop containing nucleoside triphosphate hydrolases"/>
    <property type="match status" value="1"/>
</dbReference>
<feature type="region of interest" description="Disordered" evidence="2">
    <location>
        <begin position="481"/>
        <end position="535"/>
    </location>
</feature>
<feature type="compositionally biased region" description="Polar residues" evidence="2">
    <location>
        <begin position="80"/>
        <end position="104"/>
    </location>
</feature>
<feature type="region of interest" description="Disordered" evidence="2">
    <location>
        <begin position="317"/>
        <end position="337"/>
    </location>
</feature>
<dbReference type="EnsemblMetazoa" id="LLOJ005171-RA">
    <property type="protein sequence ID" value="LLOJ005171-PA"/>
    <property type="gene ID" value="LLOJ005171"/>
</dbReference>
<feature type="region of interest" description="Disordered" evidence="2">
    <location>
        <begin position="1896"/>
        <end position="1938"/>
    </location>
</feature>
<dbReference type="CDD" id="cd11859">
    <property type="entry name" value="SH3_ZO"/>
    <property type="match status" value="1"/>
</dbReference>
<feature type="region of interest" description="Disordered" evidence="2">
    <location>
        <begin position="1673"/>
        <end position="1702"/>
    </location>
</feature>
<dbReference type="Gene3D" id="2.30.42.10">
    <property type="match status" value="3"/>
</dbReference>
<dbReference type="GO" id="GO:0005886">
    <property type="term" value="C:plasma membrane"/>
    <property type="evidence" value="ECO:0007669"/>
    <property type="project" value="TreeGrafter"/>
</dbReference>
<feature type="region of interest" description="Disordered" evidence="2">
    <location>
        <begin position="1147"/>
        <end position="1171"/>
    </location>
</feature>
<dbReference type="CDD" id="cd06728">
    <property type="entry name" value="PDZ2_ZO1-like_ds"/>
    <property type="match status" value="1"/>
</dbReference>
<reference evidence="6" key="2">
    <citation type="journal article" date="2020" name="BMC">
        <title>Leishmania infection induces a limited differential gene expression in the sand fly midgut.</title>
        <authorList>
            <person name="Coutinho-Abreu I.V."/>
            <person name="Serafim T.D."/>
            <person name="Meneses C."/>
            <person name="Kamhawi S."/>
            <person name="Oliveira F."/>
            <person name="Valenzuela J.G."/>
        </authorList>
    </citation>
    <scope>NUCLEOTIDE SEQUENCE</scope>
    <source>
        <strain evidence="6">Jacobina</strain>
        <tissue evidence="6">Midgut</tissue>
    </source>
</reference>
<dbReference type="VEuPathDB" id="VectorBase:LLONM1_010822"/>
<dbReference type="PANTHER" id="PTHR13865">
    <property type="entry name" value="TIGHT JUNCTION PROTEIN"/>
    <property type="match status" value="1"/>
</dbReference>
<evidence type="ECO:0000256" key="1">
    <source>
        <dbReference type="ARBA" id="ARBA00022443"/>
    </source>
</evidence>
<feature type="compositionally biased region" description="Low complexity" evidence="2">
    <location>
        <begin position="970"/>
        <end position="984"/>
    </location>
</feature>
<feature type="compositionally biased region" description="Basic and acidic residues" evidence="2">
    <location>
        <begin position="518"/>
        <end position="535"/>
    </location>
</feature>
<feature type="compositionally biased region" description="Polar residues" evidence="2">
    <location>
        <begin position="1147"/>
        <end position="1157"/>
    </location>
</feature>
<reference evidence="7" key="3">
    <citation type="submission" date="2020-05" db="UniProtKB">
        <authorList>
            <consortium name="EnsemblMetazoa"/>
        </authorList>
    </citation>
    <scope>IDENTIFICATION</scope>
    <source>
        <strain evidence="7">Jacobina</strain>
    </source>
</reference>
<dbReference type="PANTHER" id="PTHR13865:SF28">
    <property type="entry name" value="POLYCHAETOID, ISOFORM O"/>
    <property type="match status" value="1"/>
</dbReference>
<feature type="domain" description="PDZ" evidence="4">
    <location>
        <begin position="341"/>
        <end position="423"/>
    </location>
</feature>
<dbReference type="Gene3D" id="2.30.30.40">
    <property type="entry name" value="SH3 Domains"/>
    <property type="match status" value="1"/>
</dbReference>
<dbReference type="SMART" id="SM00072">
    <property type="entry name" value="GuKc"/>
    <property type="match status" value="1"/>
</dbReference>
<dbReference type="Gene3D" id="3.40.50.300">
    <property type="entry name" value="P-loop containing nucleotide triphosphate hydrolases"/>
    <property type="match status" value="1"/>
</dbReference>
<feature type="compositionally biased region" description="Polar residues" evidence="2">
    <location>
        <begin position="1204"/>
        <end position="1221"/>
    </location>
</feature>
<feature type="compositionally biased region" description="Pro residues" evidence="2">
    <location>
        <begin position="1331"/>
        <end position="1348"/>
    </location>
</feature>
<feature type="domain" description="Guanylate kinase-like" evidence="3">
    <location>
        <begin position="826"/>
        <end position="927"/>
    </location>
</feature>
<feature type="region of interest" description="Disordered" evidence="2">
    <location>
        <begin position="1727"/>
        <end position="1761"/>
    </location>
</feature>
<feature type="domain" description="ZU5" evidence="5">
    <location>
        <begin position="1930"/>
        <end position="2063"/>
    </location>
</feature>
<evidence type="ECO:0000259" key="4">
    <source>
        <dbReference type="PROSITE" id="PS50106"/>
    </source>
</evidence>
<feature type="region of interest" description="Disordered" evidence="2">
    <location>
        <begin position="1192"/>
        <end position="1407"/>
    </location>
</feature>
<feature type="region of interest" description="Disordered" evidence="2">
    <location>
        <begin position="61"/>
        <end position="104"/>
    </location>
</feature>
<dbReference type="InterPro" id="IPR036028">
    <property type="entry name" value="SH3-like_dom_sf"/>
</dbReference>
<dbReference type="SMART" id="SM00228">
    <property type="entry name" value="PDZ"/>
    <property type="match status" value="3"/>
</dbReference>
<feature type="domain" description="PDZ" evidence="4">
    <location>
        <begin position="219"/>
        <end position="306"/>
    </location>
</feature>
<dbReference type="Pfam" id="PF07653">
    <property type="entry name" value="SH3_2"/>
    <property type="match status" value="1"/>
</dbReference>
<dbReference type="EMBL" id="GITU01008998">
    <property type="protein sequence ID" value="MBC1177701.1"/>
    <property type="molecule type" value="Transcribed_RNA"/>
</dbReference>
<evidence type="ECO:0000313" key="6">
    <source>
        <dbReference type="EMBL" id="MBC1177701.1"/>
    </source>
</evidence>
<evidence type="ECO:0000313" key="7">
    <source>
        <dbReference type="EnsemblMetazoa" id="LLOJ005171-PA"/>
    </source>
</evidence>
<keyword evidence="1" id="KW-0728">SH3 domain</keyword>
<dbReference type="SMART" id="SM00218">
    <property type="entry name" value="ZU5"/>
    <property type="match status" value="1"/>
</dbReference>
<evidence type="ECO:0000259" key="3">
    <source>
        <dbReference type="PROSITE" id="PS50052"/>
    </source>
</evidence>